<accession>D3DG97</accession>
<dbReference type="OrthoDB" id="9808623at2"/>
<name>D3DG97_HYDTT</name>
<evidence type="ECO:0000313" key="2">
    <source>
        <dbReference type="Proteomes" id="UP000002574"/>
    </source>
</evidence>
<dbReference type="STRING" id="608538.HTH_0384"/>
<dbReference type="SUPFAM" id="SSF55961">
    <property type="entry name" value="Bet v1-like"/>
    <property type="match status" value="1"/>
</dbReference>
<dbReference type="RefSeq" id="WP_012963032.1">
    <property type="nucleotide sequence ID" value="NC_013799.1"/>
</dbReference>
<dbReference type="Gene3D" id="3.30.530.20">
    <property type="match status" value="1"/>
</dbReference>
<proteinExistence type="predicted"/>
<dbReference type="PANTHER" id="PTHR38588:SF1">
    <property type="entry name" value="BLL0334 PROTEIN"/>
    <property type="match status" value="1"/>
</dbReference>
<dbReference type="Pfam" id="PF06240">
    <property type="entry name" value="COXG"/>
    <property type="match status" value="1"/>
</dbReference>
<keyword evidence="2" id="KW-1185">Reference proteome</keyword>
<dbReference type="InterPro" id="IPR010419">
    <property type="entry name" value="CO_DH_gsu"/>
</dbReference>
<protein>
    <submittedName>
        <fullName evidence="1">Carbon monoxide dehydrogenase subunit G</fullName>
    </submittedName>
</protein>
<evidence type="ECO:0000313" key="1">
    <source>
        <dbReference type="EMBL" id="BAI68849.1"/>
    </source>
</evidence>
<gene>
    <name evidence="1" type="primary">coxG</name>
    <name evidence="1" type="ordered locus">HTH_0384</name>
</gene>
<reference evidence="1 2" key="1">
    <citation type="journal article" date="2010" name="J. Bacteriol.">
        <title>Complete genome sequence of the thermophilic, obligately chemolithoautotrophic hydrogen-oxidizing bacterium Hydrogenobacter thermophilus TK-6.</title>
        <authorList>
            <person name="Arai H."/>
            <person name="Kanbe H."/>
            <person name="Ishii M."/>
            <person name="Igarashi Y."/>
        </authorList>
    </citation>
    <scope>NUCLEOTIDE SEQUENCE [LARGE SCALE GENOMIC DNA]</scope>
    <source>
        <strain evidence="2">DSM 6534 / IAM 12695 / TK-6 [Tokyo]</strain>
    </source>
</reference>
<dbReference type="eggNOG" id="COG3427">
    <property type="taxonomic scope" value="Bacteria"/>
</dbReference>
<sequence length="191" mass="21152">MELVVKESFETKADFKEAWKFFSNPEFIVPCIPGAEIREIKEDGSFEASVKLKLGAVSLNFVGNMKYEKLDEAQGLMVLSGEGKEKGGAGRAKANIEATLKEEGDVLKVSVIATVDISGKILQYGRGMFEQVAKQYFAQFSQCAKSYLEAEQSEEKKMPPEPVKVNALNLILKAFLAWLLSPFRRIFGGKA</sequence>
<dbReference type="KEGG" id="hth:HTH_0384"/>
<dbReference type="AlphaFoldDB" id="D3DG97"/>
<dbReference type="InterPro" id="IPR023393">
    <property type="entry name" value="START-like_dom_sf"/>
</dbReference>
<dbReference type="EMBL" id="AP011112">
    <property type="protein sequence ID" value="BAI68849.1"/>
    <property type="molecule type" value="Genomic_DNA"/>
</dbReference>
<dbReference type="Proteomes" id="UP000002574">
    <property type="component" value="Chromosome"/>
</dbReference>
<dbReference type="PANTHER" id="PTHR38588">
    <property type="entry name" value="BLL0334 PROTEIN"/>
    <property type="match status" value="1"/>
</dbReference>
<organism evidence="1 2">
    <name type="scientific">Hydrogenobacter thermophilus (strain DSM 6534 / IAM 12695 / TK-6)</name>
    <dbReference type="NCBI Taxonomy" id="608538"/>
    <lineage>
        <taxon>Bacteria</taxon>
        <taxon>Pseudomonadati</taxon>
        <taxon>Aquificota</taxon>
        <taxon>Aquificia</taxon>
        <taxon>Aquificales</taxon>
        <taxon>Aquificaceae</taxon>
        <taxon>Hydrogenobacter</taxon>
    </lineage>
</organism>
<dbReference type="KEGG" id="hte:Hydth_0382"/>